<dbReference type="eggNOG" id="ENOG5030VQ0">
    <property type="taxonomic scope" value="Bacteria"/>
</dbReference>
<dbReference type="KEGG" id="ava:Ava_1337"/>
<reference evidence="2" key="1">
    <citation type="journal article" date="2014" name="Stand. Genomic Sci.">
        <title>Complete genome sequence of Anabaena variabilis ATCC 29413.</title>
        <authorList>
            <person name="Thiel T."/>
            <person name="Pratte B.S."/>
            <person name="Zhong J."/>
            <person name="Goodwin L."/>
            <person name="Copeland A."/>
            <person name="Lucas S."/>
            <person name="Han C."/>
            <person name="Pitluck S."/>
            <person name="Land M.L."/>
            <person name="Kyrpides N.C."/>
            <person name="Woyke T."/>
        </authorList>
    </citation>
    <scope>NUCLEOTIDE SEQUENCE [LARGE SCALE GENOMIC DNA]</scope>
    <source>
        <strain evidence="2">ATCC 29413 / PCC 7937</strain>
    </source>
</reference>
<name>Q3MDH5_TRIV2</name>
<evidence type="ECO:0000313" key="1">
    <source>
        <dbReference type="EMBL" id="ABA20961.1"/>
    </source>
</evidence>
<dbReference type="EMBL" id="CP000117">
    <property type="protein sequence ID" value="ABA20961.1"/>
    <property type="molecule type" value="Genomic_DNA"/>
</dbReference>
<protein>
    <submittedName>
        <fullName evidence="1">Uncharacterized protein</fullName>
    </submittedName>
</protein>
<accession>Q3MDH5</accession>
<dbReference type="Proteomes" id="UP000002533">
    <property type="component" value="Chromosome"/>
</dbReference>
<evidence type="ECO:0000313" key="2">
    <source>
        <dbReference type="Proteomes" id="UP000002533"/>
    </source>
</evidence>
<dbReference type="HOGENOM" id="CLU_160471_0_0_3"/>
<proteinExistence type="predicted"/>
<organism evidence="1 2">
    <name type="scientific">Trichormus variabilis (strain ATCC 29413 / PCC 7937)</name>
    <name type="common">Anabaena variabilis</name>
    <dbReference type="NCBI Taxonomy" id="240292"/>
    <lineage>
        <taxon>Bacteria</taxon>
        <taxon>Bacillati</taxon>
        <taxon>Cyanobacteriota</taxon>
        <taxon>Cyanophyceae</taxon>
        <taxon>Nostocales</taxon>
        <taxon>Nostocaceae</taxon>
        <taxon>Trichormus</taxon>
    </lineage>
</organism>
<sequence length="128" mass="14604">MVDKNKCDRPPGRDCDRILYNPIDEVIHMITQEPFDDQTLTQSELEGYVDQLTDPTPPEIEIDSVMDVFGELYRVWNGWQLLGTFYQNLEGKWVAQPCNSDERPCYETALQAQLLIIAVNGLLVADVA</sequence>
<dbReference type="GeneID" id="58723999"/>
<dbReference type="RefSeq" id="WP_011318166.1">
    <property type="nucleotide sequence ID" value="NC_007413.1"/>
</dbReference>
<gene>
    <name evidence="1" type="ordered locus">Ava_1337</name>
</gene>
<dbReference type="AlphaFoldDB" id="Q3MDH5"/>